<dbReference type="Pfam" id="PF13640">
    <property type="entry name" value="2OG-FeII_Oxy_3"/>
    <property type="match status" value="1"/>
</dbReference>
<dbReference type="Gene3D" id="2.60.120.620">
    <property type="entry name" value="q2cbj1_9rhob like domain"/>
    <property type="match status" value="1"/>
</dbReference>
<dbReference type="GO" id="GO:0031418">
    <property type="term" value="F:L-ascorbic acid binding"/>
    <property type="evidence" value="ECO:0007669"/>
    <property type="project" value="UniProtKB-KW"/>
</dbReference>
<dbReference type="InterPro" id="IPR005123">
    <property type="entry name" value="Oxoglu/Fe-dep_dioxygenase_dom"/>
</dbReference>
<dbReference type="GO" id="GO:0006974">
    <property type="term" value="P:DNA damage response"/>
    <property type="evidence" value="ECO:0007669"/>
    <property type="project" value="TreeGrafter"/>
</dbReference>
<evidence type="ECO:0000256" key="1">
    <source>
        <dbReference type="ARBA" id="ARBA00001961"/>
    </source>
</evidence>
<keyword evidence="3 7" id="KW-0847">Vitamin C</keyword>
<dbReference type="OrthoDB" id="9812472at2"/>
<dbReference type="Pfam" id="PF18331">
    <property type="entry name" value="PKHD_C"/>
    <property type="match status" value="1"/>
</dbReference>
<name>A0A017HUT0_9RHOB</name>
<protein>
    <submittedName>
        <fullName evidence="9">Iron-uptake factor PiuC</fullName>
    </submittedName>
</protein>
<dbReference type="GO" id="GO:0006879">
    <property type="term" value="P:intracellular iron ion homeostasis"/>
    <property type="evidence" value="ECO:0007669"/>
    <property type="project" value="TreeGrafter"/>
</dbReference>
<organism evidence="9 10">
    <name type="scientific">Rubellimicrobium mesophilum DSM 19309</name>
    <dbReference type="NCBI Taxonomy" id="442562"/>
    <lineage>
        <taxon>Bacteria</taxon>
        <taxon>Pseudomonadati</taxon>
        <taxon>Pseudomonadota</taxon>
        <taxon>Alphaproteobacteria</taxon>
        <taxon>Rhodobacterales</taxon>
        <taxon>Roseobacteraceae</taxon>
        <taxon>Rubellimicrobium</taxon>
    </lineage>
</organism>
<dbReference type="InterPro" id="IPR023550">
    <property type="entry name" value="PKHD_hydroxylase"/>
</dbReference>
<dbReference type="InterPro" id="IPR044862">
    <property type="entry name" value="Pro_4_hyd_alph_FE2OG_OXY"/>
</dbReference>
<feature type="domain" description="Fe2OG dioxygenase" evidence="8">
    <location>
        <begin position="77"/>
        <end position="171"/>
    </location>
</feature>
<dbReference type="AlphaFoldDB" id="A0A017HUT0"/>
<evidence type="ECO:0000313" key="9">
    <source>
        <dbReference type="EMBL" id="EYD78136.1"/>
    </source>
</evidence>
<dbReference type="HOGENOM" id="CLU_106663_0_0_5"/>
<dbReference type="STRING" id="442562.Rumeso_00267"/>
<gene>
    <name evidence="9" type="ORF">Rumeso_00267</name>
</gene>
<evidence type="ECO:0000256" key="6">
    <source>
        <dbReference type="ARBA" id="ARBA00023004"/>
    </source>
</evidence>
<dbReference type="InterPro" id="IPR041097">
    <property type="entry name" value="PKHD_C"/>
</dbReference>
<evidence type="ECO:0000256" key="2">
    <source>
        <dbReference type="ARBA" id="ARBA00022723"/>
    </source>
</evidence>
<dbReference type="RefSeq" id="WP_037284688.1">
    <property type="nucleotide sequence ID" value="NZ_KK088644.1"/>
</dbReference>
<dbReference type="EMBL" id="AOSK01000010">
    <property type="protein sequence ID" value="EYD78136.1"/>
    <property type="molecule type" value="Genomic_DNA"/>
</dbReference>
<feature type="binding site" evidence="7">
    <location>
        <position position="97"/>
    </location>
    <ligand>
        <name>Fe cation</name>
        <dbReference type="ChEBI" id="CHEBI:24875"/>
    </ligand>
</feature>
<keyword evidence="2 7" id="KW-0479">Metal-binding</keyword>
<reference evidence="9 10" key="1">
    <citation type="submission" date="2013-02" db="EMBL/GenBank/DDBJ databases">
        <authorList>
            <person name="Fiebig A."/>
            <person name="Goeker M."/>
            <person name="Klenk H.-P.P."/>
        </authorList>
    </citation>
    <scope>NUCLEOTIDE SEQUENCE [LARGE SCALE GENOMIC DNA]</scope>
    <source>
        <strain evidence="9 10">DSM 19309</strain>
    </source>
</reference>
<comment type="cofactor">
    <cofactor evidence="1 7">
        <name>L-ascorbate</name>
        <dbReference type="ChEBI" id="CHEBI:38290"/>
    </cofactor>
</comment>
<comment type="caution">
    <text evidence="9">The sequence shown here is derived from an EMBL/GenBank/DDBJ whole genome shotgun (WGS) entry which is preliminary data.</text>
</comment>
<dbReference type="PATRIC" id="fig|442562.3.peg.267"/>
<dbReference type="GO" id="GO:0005506">
    <property type="term" value="F:iron ion binding"/>
    <property type="evidence" value="ECO:0007669"/>
    <property type="project" value="UniProtKB-UniRule"/>
</dbReference>
<accession>A0A017HUT0</accession>
<evidence type="ECO:0000256" key="3">
    <source>
        <dbReference type="ARBA" id="ARBA00022896"/>
    </source>
</evidence>
<sequence>MLIALTGLLSPAEVGAIRDAAGKLEFGDGRATAGRRARAVKANDQALPSPARDAILEKARRALLAHPVFQAAARPEKLTPLLLSRYRVGQTYGLHVDDALMQGLRTDLSFTLFLSDPATYDGGALEIEDNYAPREIRLNAGDLILYPSTTLHRVTPVTRGERLAIVGWAQSFIRGQEQREVLFDLDQSIATLEQEGAQRVLLDRLSRARSNLLRLWAGA</sequence>
<dbReference type="Gene3D" id="4.10.860.20">
    <property type="entry name" value="Rabenosyn, Rab binding domain"/>
    <property type="match status" value="1"/>
</dbReference>
<dbReference type="NCBIfam" id="NF003975">
    <property type="entry name" value="PRK05467.1-4"/>
    <property type="match status" value="1"/>
</dbReference>
<dbReference type="Proteomes" id="UP000019666">
    <property type="component" value="Unassembled WGS sequence"/>
</dbReference>
<keyword evidence="5 7" id="KW-0560">Oxidoreductase</keyword>
<dbReference type="PANTHER" id="PTHR41536">
    <property type="entry name" value="PKHD-TYPE HYDROXYLASE YBIX"/>
    <property type="match status" value="1"/>
</dbReference>
<dbReference type="SMART" id="SM00702">
    <property type="entry name" value="P4Hc"/>
    <property type="match status" value="1"/>
</dbReference>
<feature type="binding site" evidence="7">
    <location>
        <position position="95"/>
    </location>
    <ligand>
        <name>Fe cation</name>
        <dbReference type="ChEBI" id="CHEBI:24875"/>
    </ligand>
</feature>
<keyword evidence="10" id="KW-1185">Reference proteome</keyword>
<evidence type="ECO:0000256" key="4">
    <source>
        <dbReference type="ARBA" id="ARBA00022964"/>
    </source>
</evidence>
<dbReference type="GO" id="GO:0016706">
    <property type="term" value="F:2-oxoglutarate-dependent dioxygenase activity"/>
    <property type="evidence" value="ECO:0007669"/>
    <property type="project" value="UniProtKB-UniRule"/>
</dbReference>
<dbReference type="PROSITE" id="PS51471">
    <property type="entry name" value="FE2OG_OXY"/>
    <property type="match status" value="1"/>
</dbReference>
<evidence type="ECO:0000256" key="7">
    <source>
        <dbReference type="HAMAP-Rule" id="MF_00657"/>
    </source>
</evidence>
<dbReference type="NCBIfam" id="NF003974">
    <property type="entry name" value="PRK05467.1-3"/>
    <property type="match status" value="1"/>
</dbReference>
<feature type="binding site" evidence="7">
    <location>
        <position position="152"/>
    </location>
    <ligand>
        <name>Fe cation</name>
        <dbReference type="ChEBI" id="CHEBI:24875"/>
    </ligand>
</feature>
<keyword evidence="4 7" id="KW-0223">Dioxygenase</keyword>
<dbReference type="PANTHER" id="PTHR41536:SF1">
    <property type="entry name" value="PKHD-TYPE HYDROXYLASE YBIX"/>
    <property type="match status" value="1"/>
</dbReference>
<comment type="cofactor">
    <cofactor evidence="7">
        <name>Fe(2+)</name>
        <dbReference type="ChEBI" id="CHEBI:29033"/>
    </cofactor>
    <text evidence="7">Binds 1 Fe(2+) ion per subunit.</text>
</comment>
<evidence type="ECO:0000256" key="5">
    <source>
        <dbReference type="ARBA" id="ARBA00023002"/>
    </source>
</evidence>
<feature type="binding site" evidence="7">
    <location>
        <position position="162"/>
    </location>
    <ligand>
        <name>2-oxoglutarate</name>
        <dbReference type="ChEBI" id="CHEBI:16810"/>
    </ligand>
</feature>
<evidence type="ECO:0000259" key="8">
    <source>
        <dbReference type="PROSITE" id="PS51471"/>
    </source>
</evidence>
<dbReference type="InterPro" id="IPR006620">
    <property type="entry name" value="Pro_4_hyd_alph"/>
</dbReference>
<dbReference type="HAMAP" id="MF_00657">
    <property type="entry name" value="Hydroxyl_YbiX"/>
    <property type="match status" value="1"/>
</dbReference>
<evidence type="ECO:0000313" key="10">
    <source>
        <dbReference type="Proteomes" id="UP000019666"/>
    </source>
</evidence>
<proteinExistence type="inferred from homology"/>
<dbReference type="SUPFAM" id="SSF51197">
    <property type="entry name" value="Clavaminate synthase-like"/>
    <property type="match status" value="1"/>
</dbReference>
<keyword evidence="6 7" id="KW-0408">Iron</keyword>